<dbReference type="GO" id="GO:0006325">
    <property type="term" value="P:chromatin organization"/>
    <property type="evidence" value="ECO:0007669"/>
    <property type="project" value="UniProtKB-KW"/>
</dbReference>
<dbReference type="InterPro" id="IPR019775">
    <property type="entry name" value="WD40_repeat_CS"/>
</dbReference>
<dbReference type="SMART" id="SM00320">
    <property type="entry name" value="WD40"/>
    <property type="match status" value="5"/>
</dbReference>
<dbReference type="PROSITE" id="PS50082">
    <property type="entry name" value="WD_REPEATS_2"/>
    <property type="match status" value="2"/>
</dbReference>
<evidence type="ECO:0000256" key="6">
    <source>
        <dbReference type="PROSITE-ProRule" id="PRU00221"/>
    </source>
</evidence>
<accession>A0A086J4C1</accession>
<dbReference type="InterPro" id="IPR020472">
    <property type="entry name" value="WD40_PAC1"/>
</dbReference>
<accession>H8ZE15</accession>
<evidence type="ECO:0000256" key="2">
    <source>
        <dbReference type="ARBA" id="ARBA00022574"/>
    </source>
</evidence>
<dbReference type="STRING" id="944018.H8ZE15"/>
<name>H8ZE15_NEMA1</name>
<dbReference type="PRINTS" id="PR00320">
    <property type="entry name" value="GPROTEINBRPT"/>
</dbReference>
<gene>
    <name evidence="8" type="ORF">NERG_01836</name>
    <name evidence="9" type="ORF">NESG_00059</name>
</gene>
<keyword evidence="10" id="KW-1185">Reference proteome</keyword>
<evidence type="ECO:0000256" key="3">
    <source>
        <dbReference type="ARBA" id="ARBA00022737"/>
    </source>
</evidence>
<evidence type="ECO:0000256" key="4">
    <source>
        <dbReference type="ARBA" id="ARBA00022853"/>
    </source>
</evidence>
<dbReference type="PANTHER" id="PTHR22850">
    <property type="entry name" value="WD40 REPEAT FAMILY"/>
    <property type="match status" value="1"/>
</dbReference>
<dbReference type="Pfam" id="PF00400">
    <property type="entry name" value="WD40"/>
    <property type="match status" value="2"/>
</dbReference>
<dbReference type="HOGENOM" id="CLU_020445_3_1_1"/>
<dbReference type="Gene3D" id="2.130.10.10">
    <property type="entry name" value="YVTN repeat-like/Quinoprotein amine dehydrogenase"/>
    <property type="match status" value="1"/>
</dbReference>
<evidence type="ECO:0000313" key="8">
    <source>
        <dbReference type="EMBL" id="EHY65390.1"/>
    </source>
</evidence>
<dbReference type="PROSITE" id="PS50294">
    <property type="entry name" value="WD_REPEATS_REGION"/>
    <property type="match status" value="1"/>
</dbReference>
<dbReference type="PROSITE" id="PS00678">
    <property type="entry name" value="WD_REPEATS_1"/>
    <property type="match status" value="1"/>
</dbReference>
<dbReference type="EMBL" id="JH604636">
    <property type="protein sequence ID" value="EHY65390.1"/>
    <property type="molecule type" value="Genomic_DNA"/>
</dbReference>
<reference evidence="9 10" key="3">
    <citation type="journal article" date="2014" name="Genome Announc.">
        <title>Genome Sequence of the Microsporidian Species Nematocida sp1 Strain ERTm6 (ATCC PRA-372).</title>
        <authorList>
            <person name="Bakowski M.A."/>
            <person name="Priest M."/>
            <person name="Young S."/>
            <person name="Cuomo C.A."/>
            <person name="Troemel E.R."/>
        </authorList>
    </citation>
    <scope>NUCLEOTIDE SEQUENCE [LARGE SCALE GENOMIC DNA]</scope>
    <source>
        <strain evidence="9 10">ERTm6</strain>
    </source>
</reference>
<evidence type="ECO:0000256" key="1">
    <source>
        <dbReference type="ARBA" id="ARBA00004123"/>
    </source>
</evidence>
<dbReference type="InterPro" id="IPR001680">
    <property type="entry name" value="WD40_rpt"/>
</dbReference>
<dbReference type="Proteomes" id="UP000054524">
    <property type="component" value="Unassembled WGS sequence"/>
</dbReference>
<dbReference type="InterPro" id="IPR050459">
    <property type="entry name" value="WD_repeat_RBAP46/RBAP48/MSI1"/>
</dbReference>
<protein>
    <submittedName>
        <fullName evidence="8">Chromatin assembly factor 1 subunit</fullName>
    </submittedName>
</protein>
<dbReference type="Proteomes" id="UP000005622">
    <property type="component" value="Unassembled WGS sequence"/>
</dbReference>
<dbReference type="SUPFAM" id="SSF50978">
    <property type="entry name" value="WD40 repeat-like"/>
    <property type="match status" value="1"/>
</dbReference>
<evidence type="ECO:0000313" key="10">
    <source>
        <dbReference type="Proteomes" id="UP000054524"/>
    </source>
</evidence>
<dbReference type="InterPro" id="IPR022052">
    <property type="entry name" value="Histone-bd_RBBP4-like_N"/>
</dbReference>
<feature type="repeat" description="WD" evidence="6">
    <location>
        <begin position="340"/>
        <end position="376"/>
    </location>
</feature>
<keyword evidence="4" id="KW-0156">Chromatin regulator</keyword>
<dbReference type="Pfam" id="PF12265">
    <property type="entry name" value="CAF1C_H4-bd"/>
    <property type="match status" value="1"/>
</dbReference>
<proteinExistence type="predicted"/>
<dbReference type="GO" id="GO:0005634">
    <property type="term" value="C:nucleus"/>
    <property type="evidence" value="ECO:0007669"/>
    <property type="project" value="UniProtKB-SubCell"/>
</dbReference>
<keyword evidence="5" id="KW-0539">Nucleus</keyword>
<organism evidence="8">
    <name type="scientific">Nematocida ausubeli (strain ATCC PRA-371 / ERTm2)</name>
    <name type="common">Nematode killer fungus</name>
    <dbReference type="NCBI Taxonomy" id="1913371"/>
    <lineage>
        <taxon>Eukaryota</taxon>
        <taxon>Fungi</taxon>
        <taxon>Fungi incertae sedis</taxon>
        <taxon>Microsporidia</taxon>
        <taxon>Nematocida</taxon>
    </lineage>
</organism>
<keyword evidence="3" id="KW-0677">Repeat</keyword>
<reference evidence="9" key="2">
    <citation type="submission" date="2012-10" db="EMBL/GenBank/DDBJ databases">
        <authorList>
            <consortium name="The Broad Institute Genome Sequencing Platform"/>
            <consortium name="The Broad Institute Genome Sequencing Center for Infectious Disease"/>
            <person name="Cuomo C."/>
            <person name="Troemel E."/>
            <person name="Walker B."/>
            <person name="Young S.K."/>
            <person name="Zeng Q."/>
            <person name="Gargeya S."/>
            <person name="Fitzgerald M."/>
            <person name="Haas B."/>
            <person name="Abouelleil A."/>
            <person name="Alvarado L."/>
            <person name="Arachchi H.M."/>
            <person name="Berlin A.M."/>
            <person name="Chapman S.B."/>
            <person name="Goldberg J."/>
            <person name="Griggs A."/>
            <person name="Gujja S."/>
            <person name="Hansen M."/>
            <person name="Howarth C."/>
            <person name="Imamovic A."/>
            <person name="Larimer J."/>
            <person name="McCowan C."/>
            <person name="Murphy C."/>
            <person name="Neiman D."/>
            <person name="Pearson M."/>
            <person name="Priest M."/>
            <person name="Roberts A."/>
            <person name="Saif S."/>
            <person name="Shea T."/>
            <person name="Sisk P."/>
            <person name="Sykes S."/>
            <person name="Wortman J."/>
            <person name="Nusbaum C."/>
            <person name="Birren B."/>
        </authorList>
    </citation>
    <scope>NUCLEOTIDE SEQUENCE</scope>
    <source>
        <strain evidence="9">ERTm6</strain>
    </source>
</reference>
<dbReference type="AlphaFoldDB" id="H8ZE15"/>
<evidence type="ECO:0000313" key="9">
    <source>
        <dbReference type="EMBL" id="KFG26989.1"/>
    </source>
</evidence>
<reference evidence="8" key="1">
    <citation type="submission" date="2011-03" db="EMBL/GenBank/DDBJ databases">
        <title>The Genome Sequence of Nematocida sp1 strain ERTm2.</title>
        <authorList>
            <consortium name="The Broad Institute Genome Sequencing Platform"/>
            <consortium name="The Broad Institute Genome Sequencing Center for Infectious Disease"/>
            <person name="Cuomo C."/>
            <person name="Troemel E."/>
            <person name="Young S.K."/>
            <person name="Zeng Q."/>
            <person name="Gargeya S."/>
            <person name="Fitzgerald M."/>
            <person name="Haas B."/>
            <person name="Abouelleil A."/>
            <person name="Alvarado L."/>
            <person name="Arachchi H.M."/>
            <person name="Berlin A."/>
            <person name="Brown A."/>
            <person name="Chapman S.B."/>
            <person name="Chen Z."/>
            <person name="Dunbar C."/>
            <person name="Freedman E."/>
            <person name="Gearin G."/>
            <person name="Gellesch M."/>
            <person name="Goldberg J."/>
            <person name="Griggs A."/>
            <person name="Gujja S."/>
            <person name="Heilman E.R."/>
            <person name="Heiman D."/>
            <person name="Howarth C."/>
            <person name="Larson L."/>
            <person name="Lui A."/>
            <person name="MacDonald P.J.P."/>
            <person name="Mehta T."/>
            <person name="Montmayeur A."/>
            <person name="Murphy C."/>
            <person name="Neiman D."/>
            <person name="Pearson M."/>
            <person name="Priest M."/>
            <person name="Roberts A."/>
            <person name="Saif S."/>
            <person name="Shea T."/>
            <person name="Shenoy N."/>
            <person name="Sisk P."/>
            <person name="Stolte C."/>
            <person name="Sykes S."/>
            <person name="White J."/>
            <person name="Yandava C."/>
            <person name="Wortman J."/>
            <person name="Nusbaum C."/>
            <person name="Birren B."/>
        </authorList>
    </citation>
    <scope>NUCLEOTIDE SEQUENCE</scope>
    <source>
        <strain evidence="8">ERTm2</strain>
    </source>
</reference>
<dbReference type="EMBL" id="AKIJ01000001">
    <property type="protein sequence ID" value="KFG26989.1"/>
    <property type="molecule type" value="Genomic_DNA"/>
</dbReference>
<sequence length="390" mass="43214">MDPEETIICEEFKTWRKNVPYLYDMLLSHALTWPSLTVQWFPDAVRSEETESTTQRLLLSTQTSGQEEDYLQILSVTLPDTVGDAAVRTLEDGGYGLGESKVKIAQKIPMAFEINRARYMPSNNNLIAVKYDCPEVHVYDYTKHPSFGKEASPSIVFSGHTKGGFGLAWNPVVEGELCSAGYDGLVCVYNLSAGEKPIMTIEESEEINDIAISCDGAMIALALDKSGTHIVDKRTKEKKAFATGETLSVKFSLENPLWLATGSKEGPLSIWDIRNDSAPLHRLLGHDGDVTQIEWSPHYETVLASCGADRRVRLWDLANIGKEQDEEDKEDGPPELLFIHGGHTDAVCDISWNPHEPWEIASVANDNILQVWQVSSLIAGDAEDSNDAQE</sequence>
<dbReference type="InterPro" id="IPR015943">
    <property type="entry name" value="WD40/YVTN_repeat-like_dom_sf"/>
</dbReference>
<feature type="domain" description="Histone-binding protein RBBP4-like N-terminal" evidence="7">
    <location>
        <begin position="10"/>
        <end position="80"/>
    </location>
</feature>
<dbReference type="InterPro" id="IPR036322">
    <property type="entry name" value="WD40_repeat_dom_sf"/>
</dbReference>
<evidence type="ECO:0000256" key="5">
    <source>
        <dbReference type="ARBA" id="ARBA00023242"/>
    </source>
</evidence>
<evidence type="ECO:0000259" key="7">
    <source>
        <dbReference type="Pfam" id="PF12265"/>
    </source>
</evidence>
<keyword evidence="2 6" id="KW-0853">WD repeat</keyword>
<comment type="subcellular location">
    <subcellularLocation>
        <location evidence="1">Nucleus</location>
    </subcellularLocation>
</comment>
<feature type="repeat" description="WD" evidence="6">
    <location>
        <begin position="283"/>
        <end position="317"/>
    </location>
</feature>